<dbReference type="InterPro" id="IPR038717">
    <property type="entry name" value="Tc1-like_DDE_dom"/>
</dbReference>
<sequence>MHTSAKAEAYYESHQIDWWKTPAESPGINPIENLWGEIKHYLRKTVKPMNQKQLVDGCLAFRKMVHAAKCNNYINHLYKVVPAVIKANGQATGF</sequence>
<organism evidence="2 3">
    <name type="scientific">Romanomermis culicivorax</name>
    <name type="common">Nematode worm</name>
    <dbReference type="NCBI Taxonomy" id="13658"/>
    <lineage>
        <taxon>Eukaryota</taxon>
        <taxon>Metazoa</taxon>
        <taxon>Ecdysozoa</taxon>
        <taxon>Nematoda</taxon>
        <taxon>Enoplea</taxon>
        <taxon>Dorylaimia</taxon>
        <taxon>Mermithida</taxon>
        <taxon>Mermithoidea</taxon>
        <taxon>Mermithidae</taxon>
        <taxon>Romanomermis</taxon>
    </lineage>
</organism>
<dbReference type="OMA" id="EWHEAND"/>
<protein>
    <submittedName>
        <fullName evidence="3">Tc1-like transposase DDE domain-containing protein</fullName>
    </submittedName>
</protein>
<keyword evidence="2" id="KW-1185">Reference proteome</keyword>
<feature type="domain" description="Tc1-like transposase DDE" evidence="1">
    <location>
        <begin position="1"/>
        <end position="54"/>
    </location>
</feature>
<evidence type="ECO:0000259" key="1">
    <source>
        <dbReference type="Pfam" id="PF13358"/>
    </source>
</evidence>
<proteinExistence type="predicted"/>
<dbReference type="Pfam" id="PF13358">
    <property type="entry name" value="DDE_3"/>
    <property type="match status" value="1"/>
</dbReference>
<reference evidence="3" key="1">
    <citation type="submission" date="2022-11" db="UniProtKB">
        <authorList>
            <consortium name="WormBaseParasite"/>
        </authorList>
    </citation>
    <scope>IDENTIFICATION</scope>
</reference>
<evidence type="ECO:0000313" key="3">
    <source>
        <dbReference type="WBParaSite" id="nRc.2.0.1.t35437-RA"/>
    </source>
</evidence>
<accession>A0A915K9R9</accession>
<dbReference type="Gene3D" id="3.30.420.10">
    <property type="entry name" value="Ribonuclease H-like superfamily/Ribonuclease H"/>
    <property type="match status" value="1"/>
</dbReference>
<dbReference type="WBParaSite" id="nRc.2.0.1.t35437-RA">
    <property type="protein sequence ID" value="nRc.2.0.1.t35437-RA"/>
    <property type="gene ID" value="nRc.2.0.1.g35437"/>
</dbReference>
<dbReference type="GO" id="GO:0003676">
    <property type="term" value="F:nucleic acid binding"/>
    <property type="evidence" value="ECO:0007669"/>
    <property type="project" value="InterPro"/>
</dbReference>
<evidence type="ECO:0000313" key="2">
    <source>
        <dbReference type="Proteomes" id="UP000887565"/>
    </source>
</evidence>
<name>A0A915K9R9_ROMCU</name>
<dbReference type="Proteomes" id="UP000887565">
    <property type="component" value="Unplaced"/>
</dbReference>
<dbReference type="InterPro" id="IPR036397">
    <property type="entry name" value="RNaseH_sf"/>
</dbReference>
<dbReference type="AlphaFoldDB" id="A0A915K9R9"/>